<comment type="pathway">
    <text evidence="1">Carbohydrate metabolism; tricarboxylic acid cycle; isocitrate from oxaloacetate: step 1/2.</text>
</comment>
<dbReference type="InterPro" id="IPR016142">
    <property type="entry name" value="Citrate_synth-like_lrg_a-sub"/>
</dbReference>
<dbReference type="GO" id="GO:0006355">
    <property type="term" value="P:regulation of DNA-templated transcription"/>
    <property type="evidence" value="ECO:0007669"/>
    <property type="project" value="InterPro"/>
</dbReference>
<proteinExistence type="inferred from homology"/>
<accession>A0A211Z3Q1</accession>
<dbReference type="SUPFAM" id="SSF46955">
    <property type="entry name" value="Putative DNA-binding domain"/>
    <property type="match status" value="1"/>
</dbReference>
<dbReference type="Pfam" id="PF13411">
    <property type="entry name" value="MerR_1"/>
    <property type="match status" value="1"/>
</dbReference>
<dbReference type="PRINTS" id="PR00143">
    <property type="entry name" value="CITRTSNTHASE"/>
</dbReference>
<evidence type="ECO:0000256" key="1">
    <source>
        <dbReference type="ARBA" id="ARBA00004751"/>
    </source>
</evidence>
<evidence type="ECO:0000313" key="6">
    <source>
        <dbReference type="EMBL" id="OWJ59843.1"/>
    </source>
</evidence>
<dbReference type="GO" id="GO:0005829">
    <property type="term" value="C:cytosol"/>
    <property type="evidence" value="ECO:0007669"/>
    <property type="project" value="TreeGrafter"/>
</dbReference>
<dbReference type="EC" id="2.3.3.16" evidence="3"/>
<dbReference type="InterPro" id="IPR009061">
    <property type="entry name" value="DNA-bd_dom_put_sf"/>
</dbReference>
<dbReference type="GO" id="GO:0005975">
    <property type="term" value="P:carbohydrate metabolic process"/>
    <property type="evidence" value="ECO:0007669"/>
    <property type="project" value="TreeGrafter"/>
</dbReference>
<dbReference type="EMBL" id="NHON01000115">
    <property type="protein sequence ID" value="OWJ59843.1"/>
    <property type="molecule type" value="Genomic_DNA"/>
</dbReference>
<dbReference type="Gene3D" id="1.10.580.10">
    <property type="entry name" value="Citrate Synthase, domain 1"/>
    <property type="match status" value="1"/>
</dbReference>
<dbReference type="InterPro" id="IPR000551">
    <property type="entry name" value="MerR-type_HTH_dom"/>
</dbReference>
<keyword evidence="4" id="KW-0808">Transferase</keyword>
<dbReference type="GO" id="GO:0003677">
    <property type="term" value="F:DNA binding"/>
    <property type="evidence" value="ECO:0007669"/>
    <property type="project" value="InterPro"/>
</dbReference>
<dbReference type="InterPro" id="IPR016143">
    <property type="entry name" value="Citrate_synth-like_sm_a-sub"/>
</dbReference>
<organism evidence="6 7">
    <name type="scientific">Inquilinus limosus</name>
    <dbReference type="NCBI Taxonomy" id="171674"/>
    <lineage>
        <taxon>Bacteria</taxon>
        <taxon>Pseudomonadati</taxon>
        <taxon>Pseudomonadota</taxon>
        <taxon>Alphaproteobacteria</taxon>
        <taxon>Rhodospirillales</taxon>
        <taxon>Rhodospirillaceae</taxon>
        <taxon>Inquilinus</taxon>
    </lineage>
</organism>
<comment type="similarity">
    <text evidence="2">Belongs to the citrate synthase family.</text>
</comment>
<evidence type="ECO:0000256" key="4">
    <source>
        <dbReference type="ARBA" id="ARBA00022679"/>
    </source>
</evidence>
<evidence type="ECO:0000259" key="5">
    <source>
        <dbReference type="Pfam" id="PF13411"/>
    </source>
</evidence>
<sequence length="395" mass="41389">MIQEPTLSAGEAAAELGVSLATLYAYVSRGMVRSIAEPGRRQRRYAAADIRRLARKSEPEAAQPPLYWGQPVLESAITLVAGGRLYYRGRDAVRLAESATLESVAGLLWSVAADDPFAGPAAPVPPTAARIAADAAGLPPLERAMAVLPALGVEDDRALARSAAGLQRTGARLLRWLTAVMLRRPASAAPAHEALAEAWDAPAPAADLLRRALVLCADHELTASTFAARITASTGASPHAAVAAGLAALNGPLHGGLSARTGAFLEGVLGAADARRVAVERLQHGEDLPGFGHTLYPEGDPRGQHLLDRIVATLPDGPELAVARTLVETVFDLTGERPTLDFALVLAARLAGLPPEAPLAVFALGRSVGWMAHVMEQYAAARLIRPRARYVGPQP</sequence>
<dbReference type="RefSeq" id="WP_088156705.1">
    <property type="nucleotide sequence ID" value="NZ_NHON01000115.1"/>
</dbReference>
<evidence type="ECO:0000256" key="2">
    <source>
        <dbReference type="ARBA" id="ARBA00010566"/>
    </source>
</evidence>
<dbReference type="AlphaFoldDB" id="A0A211Z3Q1"/>
<dbReference type="OrthoDB" id="9786046at2"/>
<evidence type="ECO:0000256" key="3">
    <source>
        <dbReference type="ARBA" id="ARBA00012972"/>
    </source>
</evidence>
<dbReference type="PANTHER" id="PTHR11739:SF4">
    <property type="entry name" value="CITRATE SYNTHASE, PEROXISOMAL"/>
    <property type="match status" value="1"/>
</dbReference>
<dbReference type="Gene3D" id="1.10.230.10">
    <property type="entry name" value="Cytochrome P450-Terp, domain 2"/>
    <property type="match status" value="1"/>
</dbReference>
<dbReference type="SUPFAM" id="SSF48256">
    <property type="entry name" value="Citrate synthase"/>
    <property type="match status" value="1"/>
</dbReference>
<gene>
    <name evidence="6" type="ORF">BWR60_32030</name>
</gene>
<dbReference type="Gene3D" id="1.10.1660.10">
    <property type="match status" value="1"/>
</dbReference>
<dbReference type="UniPathway" id="UPA00223">
    <property type="reaction ID" value="UER00717"/>
</dbReference>
<feature type="domain" description="HTH merR-type" evidence="5">
    <location>
        <begin position="8"/>
        <end position="54"/>
    </location>
</feature>
<comment type="caution">
    <text evidence="6">The sequence shown here is derived from an EMBL/GenBank/DDBJ whole genome shotgun (WGS) entry which is preliminary data.</text>
</comment>
<dbReference type="PANTHER" id="PTHR11739">
    <property type="entry name" value="CITRATE SYNTHASE"/>
    <property type="match status" value="1"/>
</dbReference>
<dbReference type="GO" id="GO:0006099">
    <property type="term" value="P:tricarboxylic acid cycle"/>
    <property type="evidence" value="ECO:0007669"/>
    <property type="project" value="UniProtKB-UniPathway"/>
</dbReference>
<dbReference type="InterPro" id="IPR036969">
    <property type="entry name" value="Citrate_synthase_sf"/>
</dbReference>
<dbReference type="Proteomes" id="UP000196655">
    <property type="component" value="Unassembled WGS sequence"/>
</dbReference>
<dbReference type="GO" id="GO:0036440">
    <property type="term" value="F:citrate synthase activity"/>
    <property type="evidence" value="ECO:0007669"/>
    <property type="project" value="UniProtKB-EC"/>
</dbReference>
<protein>
    <recommendedName>
        <fullName evidence="3">citrate synthase (unknown stereospecificity)</fullName>
        <ecNumber evidence="3">2.3.3.16</ecNumber>
    </recommendedName>
</protein>
<dbReference type="Pfam" id="PF00285">
    <property type="entry name" value="Citrate_synt"/>
    <property type="match status" value="1"/>
</dbReference>
<reference evidence="7" key="1">
    <citation type="submission" date="2017-05" db="EMBL/GenBank/DDBJ databases">
        <authorList>
            <person name="Macchi M."/>
            <person name="Festa S."/>
            <person name="Coppotelli B.M."/>
            <person name="Morelli I.S."/>
        </authorList>
    </citation>
    <scope>NUCLEOTIDE SEQUENCE [LARGE SCALE GENOMIC DNA]</scope>
    <source>
        <strain evidence="7">I</strain>
    </source>
</reference>
<dbReference type="CDD" id="cd06102">
    <property type="entry name" value="citrate_synt_like_2"/>
    <property type="match status" value="1"/>
</dbReference>
<keyword evidence="7" id="KW-1185">Reference proteome</keyword>
<name>A0A211Z3Q1_9PROT</name>
<dbReference type="STRING" id="1122125.GCA_000423185_04338"/>
<evidence type="ECO:0000313" key="7">
    <source>
        <dbReference type="Proteomes" id="UP000196655"/>
    </source>
</evidence>
<dbReference type="InterPro" id="IPR002020">
    <property type="entry name" value="Citrate_synthase"/>
</dbReference>